<name>A0A1J5SPS2_9ZZZZ</name>
<dbReference type="InterPro" id="IPR007318">
    <property type="entry name" value="Phopholipid_MeTrfase"/>
</dbReference>
<dbReference type="GO" id="GO:0012505">
    <property type="term" value="C:endomembrane system"/>
    <property type="evidence" value="ECO:0007669"/>
    <property type="project" value="UniProtKB-SubCell"/>
</dbReference>
<proteinExistence type="predicted"/>
<evidence type="ECO:0000256" key="1">
    <source>
        <dbReference type="ARBA" id="ARBA00004127"/>
    </source>
</evidence>
<comment type="caution">
    <text evidence="6">The sequence shown here is derived from an EMBL/GenBank/DDBJ whole genome shotgun (WGS) entry which is preliminary data.</text>
</comment>
<evidence type="ECO:0000256" key="2">
    <source>
        <dbReference type="ARBA" id="ARBA00022692"/>
    </source>
</evidence>
<feature type="transmembrane region" description="Helical" evidence="5">
    <location>
        <begin position="20"/>
        <end position="36"/>
    </location>
</feature>
<evidence type="ECO:0000256" key="5">
    <source>
        <dbReference type="SAM" id="Phobius"/>
    </source>
</evidence>
<dbReference type="AlphaFoldDB" id="A0A1J5SPS2"/>
<keyword evidence="4 5" id="KW-0472">Membrane</keyword>
<organism evidence="6">
    <name type="scientific">mine drainage metagenome</name>
    <dbReference type="NCBI Taxonomy" id="410659"/>
    <lineage>
        <taxon>unclassified sequences</taxon>
        <taxon>metagenomes</taxon>
        <taxon>ecological metagenomes</taxon>
    </lineage>
</organism>
<dbReference type="EMBL" id="MLJW01000064">
    <property type="protein sequence ID" value="OIR03644.1"/>
    <property type="molecule type" value="Genomic_DNA"/>
</dbReference>
<protein>
    <recommendedName>
        <fullName evidence="7">Isoprenylcysteine carboxyl methyltransferase (ICMT) family protein</fullName>
    </recommendedName>
</protein>
<accession>A0A1J5SPS2</accession>
<dbReference type="Pfam" id="PF04191">
    <property type="entry name" value="PEMT"/>
    <property type="match status" value="1"/>
</dbReference>
<keyword evidence="2 5" id="KW-0812">Transmembrane</keyword>
<comment type="subcellular location">
    <subcellularLocation>
        <location evidence="1">Endomembrane system</location>
        <topology evidence="1">Multi-pass membrane protein</topology>
    </subcellularLocation>
</comment>
<reference evidence="6" key="1">
    <citation type="submission" date="2016-10" db="EMBL/GenBank/DDBJ databases">
        <title>Sequence of Gallionella enrichment culture.</title>
        <authorList>
            <person name="Poehlein A."/>
            <person name="Muehling M."/>
            <person name="Daniel R."/>
        </authorList>
    </citation>
    <scope>NUCLEOTIDE SEQUENCE</scope>
</reference>
<feature type="transmembrane region" description="Helical" evidence="5">
    <location>
        <begin position="117"/>
        <end position="137"/>
    </location>
</feature>
<evidence type="ECO:0008006" key="7">
    <source>
        <dbReference type="Google" id="ProtNLM"/>
    </source>
</evidence>
<feature type="transmembrane region" description="Helical" evidence="5">
    <location>
        <begin position="48"/>
        <end position="68"/>
    </location>
</feature>
<keyword evidence="3 5" id="KW-1133">Transmembrane helix</keyword>
<evidence type="ECO:0000313" key="6">
    <source>
        <dbReference type="EMBL" id="OIR03644.1"/>
    </source>
</evidence>
<evidence type="ECO:0000256" key="4">
    <source>
        <dbReference type="ARBA" id="ARBA00023136"/>
    </source>
</evidence>
<sequence length="163" mass="17486">MESKHHTFPAGKPDHPQVLAWPPLLFAAVVTAGWVAHRCDPIVLRPLLPARGLAVAVALAAVALASWAGVAMRSAGTAIHPSHPTTAIVPAGPYRFTRNPMYLSLCLLALAPGLWSGGVWLLVAAPVLGCVLHWGVIRREEVYLSAKFGGAYRAYQASVRRWI</sequence>
<dbReference type="Gene3D" id="1.20.120.1630">
    <property type="match status" value="1"/>
</dbReference>
<gene>
    <name evidence="6" type="ORF">GALL_142660</name>
</gene>
<evidence type="ECO:0000256" key="3">
    <source>
        <dbReference type="ARBA" id="ARBA00022989"/>
    </source>
</evidence>